<keyword evidence="1" id="KW-0812">Transmembrane</keyword>
<dbReference type="EMBL" id="JAGSXH010000158">
    <property type="protein sequence ID" value="MBS2966509.1"/>
    <property type="molecule type" value="Genomic_DNA"/>
</dbReference>
<keyword evidence="1" id="KW-0472">Membrane</keyword>
<accession>A0A8J7WUS5</accession>
<protein>
    <submittedName>
        <fullName evidence="2">Uncharacterized protein</fullName>
    </submittedName>
</protein>
<sequence length="135" mass="14910">MSTIFIYANYSIGIFLIALFVLMFGRVVEPRSEVNTKWLGSLQGWIVAKVRHWIVEKVRRRVPVLKGTMSVVARKLRSKIGGILPITGALFVSGVLVPAGLLIWKGGWLALWVLGPALGTFLLIYSSGLERHPAP</sequence>
<evidence type="ECO:0000313" key="3">
    <source>
        <dbReference type="Proteomes" id="UP000677913"/>
    </source>
</evidence>
<gene>
    <name evidence="2" type="ORF">KGA66_25945</name>
</gene>
<dbReference type="AlphaFoldDB" id="A0A8J7WUS5"/>
<evidence type="ECO:0000256" key="1">
    <source>
        <dbReference type="SAM" id="Phobius"/>
    </source>
</evidence>
<dbReference type="Proteomes" id="UP000677913">
    <property type="component" value="Unassembled WGS sequence"/>
</dbReference>
<comment type="caution">
    <text evidence="2">The sequence shown here is derived from an EMBL/GenBank/DDBJ whole genome shotgun (WGS) entry which is preliminary data.</text>
</comment>
<evidence type="ECO:0000313" key="2">
    <source>
        <dbReference type="EMBL" id="MBS2966509.1"/>
    </source>
</evidence>
<feature type="transmembrane region" description="Helical" evidence="1">
    <location>
        <begin position="6"/>
        <end position="28"/>
    </location>
</feature>
<keyword evidence="1" id="KW-1133">Transmembrane helix</keyword>
<keyword evidence="3" id="KW-1185">Reference proteome</keyword>
<name>A0A8J7WUS5_9ACTN</name>
<organism evidence="2 3">
    <name type="scientific">Actinocrinis puniceicyclus</name>
    <dbReference type="NCBI Taxonomy" id="977794"/>
    <lineage>
        <taxon>Bacteria</taxon>
        <taxon>Bacillati</taxon>
        <taxon>Actinomycetota</taxon>
        <taxon>Actinomycetes</taxon>
        <taxon>Catenulisporales</taxon>
        <taxon>Actinospicaceae</taxon>
        <taxon>Actinocrinis</taxon>
    </lineage>
</organism>
<reference evidence="2" key="1">
    <citation type="submission" date="2021-04" db="EMBL/GenBank/DDBJ databases">
        <title>Genome based classification of Actinospica acidithermotolerans sp. nov., an actinobacterium isolated from an Indonesian hot spring.</title>
        <authorList>
            <person name="Kusuma A.B."/>
            <person name="Putra K.E."/>
            <person name="Nafisah S."/>
            <person name="Loh J."/>
            <person name="Nouioui I."/>
            <person name="Goodfellow M."/>
        </authorList>
    </citation>
    <scope>NUCLEOTIDE SEQUENCE</scope>
    <source>
        <strain evidence="2">DSM 45618</strain>
    </source>
</reference>
<proteinExistence type="predicted"/>
<feature type="transmembrane region" description="Helical" evidence="1">
    <location>
        <begin position="83"/>
        <end position="103"/>
    </location>
</feature>
<feature type="transmembrane region" description="Helical" evidence="1">
    <location>
        <begin position="109"/>
        <end position="129"/>
    </location>
</feature>